<feature type="transmembrane region" description="Helical" evidence="2">
    <location>
        <begin position="112"/>
        <end position="132"/>
    </location>
</feature>
<evidence type="ECO:0000313" key="3">
    <source>
        <dbReference type="EMBL" id="BCK80306.1"/>
    </source>
</evidence>
<dbReference type="Proteomes" id="UP000681035">
    <property type="component" value="Chromosome"/>
</dbReference>
<evidence type="ECO:0008006" key="5">
    <source>
        <dbReference type="Google" id="ProtNLM"/>
    </source>
</evidence>
<sequence>MNTNWNDPNFQGFGGRQSPFGKRPPRPKKEHKAIGTPLSRTLINLAVTLIFAAVYFYVVLPPINLQAEEFYFFMLLCCAVYCGCAVLTSGFQGSGAKGYFGFVKKQCRIPMIIAVALVAVAIVGGIVGWQVIRAGSYRDLLTVETGDFATEVEEISYDQIPMLDKDSAEKLGNRKLGELSDMVSQFEVAEEYTQINYKGRPVRVTPLRYGDWIKWFNNRSEGLPAYLIIDMVTQNVEVVRLEQGIRYTTAEHFGRNLYRYLQFHYPTYIFDKPAFEIDEGGNPYWVCPRIRKTIGLFGGTDIDGAVLVNAVTGEHQYYDAKDVPDWVDHVYTADLIVQQYDYHGTYIHGFINSLFGQRDVTVTTDGYNYIAIGDDVYMYTGITSVVSDQSNIGFILSNQRTKETRFYSVAGAEEYSAMDSARGQVQQMNYTATFPLLLNIADQPSYFMALKDAAGLVKMYAMVNVSQYQIVATGGSVAECESNYRQMLARYNLIDPADTEPSASDQGEVTGVIADLRSAVMDGNTWYYLQLSDGTVYYTISAAEAPEAVILNVGDTVTVKYAEGEGSILQAYSVAKAVPAA</sequence>
<dbReference type="AlphaFoldDB" id="A0A810Q3M8"/>
<keyword evidence="2" id="KW-0812">Transmembrane</keyword>
<feature type="region of interest" description="Disordered" evidence="1">
    <location>
        <begin position="1"/>
        <end position="32"/>
    </location>
</feature>
<keyword evidence="2" id="KW-0472">Membrane</keyword>
<organism evidence="3 4">
    <name type="scientific">Vescimonas coprocola</name>
    <dbReference type="NCBI Taxonomy" id="2714355"/>
    <lineage>
        <taxon>Bacteria</taxon>
        <taxon>Bacillati</taxon>
        <taxon>Bacillota</taxon>
        <taxon>Clostridia</taxon>
        <taxon>Eubacteriales</taxon>
        <taxon>Oscillospiraceae</taxon>
        <taxon>Vescimonas</taxon>
    </lineage>
</organism>
<gene>
    <name evidence="3" type="ORF">MM50RIKEN_00690</name>
</gene>
<dbReference type="KEGG" id="vcop:MM50RIKEN_00690"/>
<keyword evidence="2" id="KW-1133">Transmembrane helix</keyword>
<evidence type="ECO:0000256" key="1">
    <source>
        <dbReference type="SAM" id="MobiDB-lite"/>
    </source>
</evidence>
<reference evidence="3" key="1">
    <citation type="submission" date="2020-09" db="EMBL/GenBank/DDBJ databases">
        <title>New species isolated from human feces.</title>
        <authorList>
            <person name="Kitahara M."/>
            <person name="Shigeno Y."/>
            <person name="Shime M."/>
            <person name="Matsumoto Y."/>
            <person name="Nakamura S."/>
            <person name="Motooka D."/>
            <person name="Fukuoka S."/>
            <person name="Nishikawa H."/>
            <person name="Benno Y."/>
        </authorList>
    </citation>
    <scope>NUCLEOTIDE SEQUENCE</scope>
    <source>
        <strain evidence="3">MM50</strain>
    </source>
</reference>
<feature type="transmembrane region" description="Helical" evidence="2">
    <location>
        <begin position="38"/>
        <end position="58"/>
    </location>
</feature>
<evidence type="ECO:0000313" key="4">
    <source>
        <dbReference type="Proteomes" id="UP000681035"/>
    </source>
</evidence>
<name>A0A810Q3M8_9FIRM</name>
<feature type="transmembrane region" description="Helical" evidence="2">
    <location>
        <begin position="70"/>
        <end position="91"/>
    </location>
</feature>
<dbReference type="EMBL" id="AP023418">
    <property type="protein sequence ID" value="BCK80306.1"/>
    <property type="molecule type" value="Genomic_DNA"/>
</dbReference>
<proteinExistence type="predicted"/>
<protein>
    <recommendedName>
        <fullName evidence="5">CvpA family protein</fullName>
    </recommendedName>
</protein>
<accession>A0A810Q3M8</accession>
<dbReference type="RefSeq" id="WP_228298401.1">
    <property type="nucleotide sequence ID" value="NZ_AP023418.1"/>
</dbReference>
<evidence type="ECO:0000256" key="2">
    <source>
        <dbReference type="SAM" id="Phobius"/>
    </source>
</evidence>
<keyword evidence="4" id="KW-1185">Reference proteome</keyword>